<sequence>MHLMYHLDEDGKRVYTLKASTYTKVLTACLPIAKLKLGENKIGGTYTEKLSPKQTATKSAHPARFSPDDKYSRHRITLKKRFDNIMDNNKIQEAIRLLADGDKAIQKGFFKKPEWDVAGSHYERAANCFKGACAHEQAIQAYLKASDAMFKSDSVFMAAKNMESAANLAAIQLKQPERAADLYRKASDLYQAHMTPDRAAEMLEKGGRVLEPINVDEAIKIYSDACTLYETEDRGQFAIDTFKKTIAVMVRNKRYNQADSMLQRLSTVAMGMKYPSHLFRTYLSIVIVLLAMNDDVEAKKRLQRFSNYDFAQSEEAAIARSLVTAFEQGDQDLLEETVKIRTVSYLDNEIAKLARSLVVPGGVKKSNPLPTTKPIQPPTPKYDNPSNGYPNEKSNDGEDYLSSYYTSDKEGSPLFSSDDRSPNGQGFPVGSTVEKAGDGSSYIEDNDGGLC</sequence>
<evidence type="ECO:0000313" key="18">
    <source>
        <dbReference type="EMBL" id="CAG8465186.1"/>
    </source>
</evidence>
<keyword evidence="11" id="KW-0687">Ribonucleoprotein</keyword>
<evidence type="ECO:0000256" key="8">
    <source>
        <dbReference type="ARBA" id="ARBA00022892"/>
    </source>
</evidence>
<dbReference type="GO" id="GO:0016192">
    <property type="term" value="P:vesicle-mediated transport"/>
    <property type="evidence" value="ECO:0007669"/>
    <property type="project" value="UniProtKB-KW"/>
</dbReference>
<dbReference type="InterPro" id="IPR036756">
    <property type="entry name" value="H/ACA_rnp_Nop10_sf"/>
</dbReference>
<dbReference type="GO" id="GO:0005483">
    <property type="term" value="F:soluble NSF attachment protein activity"/>
    <property type="evidence" value="ECO:0007669"/>
    <property type="project" value="TreeGrafter"/>
</dbReference>
<dbReference type="GO" id="GO:0031201">
    <property type="term" value="C:SNARE complex"/>
    <property type="evidence" value="ECO:0007669"/>
    <property type="project" value="TreeGrafter"/>
</dbReference>
<dbReference type="InterPro" id="IPR011990">
    <property type="entry name" value="TPR-like_helical_dom_sf"/>
</dbReference>
<dbReference type="GO" id="GO:0001522">
    <property type="term" value="P:pseudouridine synthesis"/>
    <property type="evidence" value="ECO:0007669"/>
    <property type="project" value="InterPro"/>
</dbReference>
<keyword evidence="7" id="KW-0698">rRNA processing</keyword>
<name>A0A9N8VWG7_9GLOM</name>
<evidence type="ECO:0000256" key="15">
    <source>
        <dbReference type="ARBA" id="ARBA00040047"/>
    </source>
</evidence>
<feature type="compositionally biased region" description="Basic and acidic residues" evidence="17">
    <location>
        <begin position="407"/>
        <end position="421"/>
    </location>
</feature>
<comment type="caution">
    <text evidence="18">The sequence shown here is derived from an EMBL/GenBank/DDBJ whole genome shotgun (WGS) entry which is preliminary data.</text>
</comment>
<dbReference type="GO" id="GO:0006886">
    <property type="term" value="P:intracellular protein transport"/>
    <property type="evidence" value="ECO:0007669"/>
    <property type="project" value="InterPro"/>
</dbReference>
<dbReference type="SUPFAM" id="SSF48452">
    <property type="entry name" value="TPR-like"/>
    <property type="match status" value="1"/>
</dbReference>
<dbReference type="Gene3D" id="1.25.40.10">
    <property type="entry name" value="Tetratricopeptide repeat domain"/>
    <property type="match status" value="1"/>
</dbReference>
<keyword evidence="6" id="KW-0690">Ribosome biogenesis</keyword>
<dbReference type="PANTHER" id="PTHR13768">
    <property type="entry name" value="SOLUBLE NSF ATTACHMENT PROTEIN SNAP"/>
    <property type="match status" value="1"/>
</dbReference>
<dbReference type="OrthoDB" id="9984275at2759"/>
<evidence type="ECO:0000256" key="5">
    <source>
        <dbReference type="ARBA" id="ARBA00022448"/>
    </source>
</evidence>
<reference evidence="18" key="1">
    <citation type="submission" date="2021-06" db="EMBL/GenBank/DDBJ databases">
        <authorList>
            <person name="Kallberg Y."/>
            <person name="Tangrot J."/>
            <person name="Rosling A."/>
        </authorList>
    </citation>
    <scope>NUCLEOTIDE SEQUENCE</scope>
    <source>
        <strain evidence="18">BR232B</strain>
    </source>
</reference>
<dbReference type="Pfam" id="PF14938">
    <property type="entry name" value="SNAP"/>
    <property type="match status" value="1"/>
</dbReference>
<dbReference type="Gene3D" id="2.20.28.40">
    <property type="entry name" value="H/ACA ribonucleoprotein complex, subunit Nop10"/>
    <property type="match status" value="1"/>
</dbReference>
<evidence type="ECO:0000256" key="12">
    <source>
        <dbReference type="ARBA" id="ARBA00030185"/>
    </source>
</evidence>
<proteinExistence type="inferred from homology"/>
<evidence type="ECO:0000256" key="9">
    <source>
        <dbReference type="ARBA" id="ARBA00022927"/>
    </source>
</evidence>
<comment type="similarity">
    <text evidence="3">Belongs to the SNAP family.</text>
</comment>
<comment type="subcellular location">
    <subcellularLocation>
        <location evidence="1">Membrane</location>
        <topology evidence="1">Peripheral membrane protein</topology>
    </subcellularLocation>
</comment>
<dbReference type="InterPro" id="IPR007264">
    <property type="entry name" value="H/ACA_rnp_Nop10"/>
</dbReference>
<dbReference type="GO" id="GO:0019905">
    <property type="term" value="F:syntaxin binding"/>
    <property type="evidence" value="ECO:0007669"/>
    <property type="project" value="TreeGrafter"/>
</dbReference>
<keyword evidence="10" id="KW-0472">Membrane</keyword>
<dbReference type="AlphaFoldDB" id="A0A9N8VWG7"/>
<organism evidence="18 19">
    <name type="scientific">Paraglomus brasilianum</name>
    <dbReference type="NCBI Taxonomy" id="144538"/>
    <lineage>
        <taxon>Eukaryota</taxon>
        <taxon>Fungi</taxon>
        <taxon>Fungi incertae sedis</taxon>
        <taxon>Mucoromycota</taxon>
        <taxon>Glomeromycotina</taxon>
        <taxon>Glomeromycetes</taxon>
        <taxon>Paraglomerales</taxon>
        <taxon>Paraglomeraceae</taxon>
        <taxon>Paraglomus</taxon>
    </lineage>
</organism>
<evidence type="ECO:0000256" key="2">
    <source>
        <dbReference type="ARBA" id="ARBA00009462"/>
    </source>
</evidence>
<evidence type="ECO:0000256" key="3">
    <source>
        <dbReference type="ARBA" id="ARBA00010050"/>
    </source>
</evidence>
<dbReference type="InterPro" id="IPR000744">
    <property type="entry name" value="NSF_attach"/>
</dbReference>
<keyword evidence="8" id="KW-0931">ER-Golgi transport</keyword>
<feature type="region of interest" description="Disordered" evidence="17">
    <location>
        <begin position="363"/>
        <end position="451"/>
    </location>
</feature>
<evidence type="ECO:0000256" key="16">
    <source>
        <dbReference type="ARBA" id="ARBA00042485"/>
    </source>
</evidence>
<dbReference type="Pfam" id="PF04135">
    <property type="entry name" value="Nop10p"/>
    <property type="match status" value="1"/>
</dbReference>
<evidence type="ECO:0000256" key="1">
    <source>
        <dbReference type="ARBA" id="ARBA00004170"/>
    </source>
</evidence>
<keyword evidence="19" id="KW-1185">Reference proteome</keyword>
<dbReference type="GO" id="GO:0006364">
    <property type="term" value="P:rRNA processing"/>
    <property type="evidence" value="ECO:0007669"/>
    <property type="project" value="UniProtKB-KW"/>
</dbReference>
<evidence type="ECO:0000256" key="11">
    <source>
        <dbReference type="ARBA" id="ARBA00023274"/>
    </source>
</evidence>
<evidence type="ECO:0000256" key="13">
    <source>
        <dbReference type="ARBA" id="ARBA00031779"/>
    </source>
</evidence>
<evidence type="ECO:0000256" key="6">
    <source>
        <dbReference type="ARBA" id="ARBA00022517"/>
    </source>
</evidence>
<dbReference type="EMBL" id="CAJVPI010000044">
    <property type="protein sequence ID" value="CAG8465186.1"/>
    <property type="molecule type" value="Genomic_DNA"/>
</dbReference>
<keyword evidence="9" id="KW-0653">Protein transport</keyword>
<dbReference type="GO" id="GO:0005774">
    <property type="term" value="C:vacuolar membrane"/>
    <property type="evidence" value="ECO:0007669"/>
    <property type="project" value="TreeGrafter"/>
</dbReference>
<protein>
    <recommendedName>
        <fullName evidence="15">Gamma-soluble NSF attachment protein</fullName>
    </recommendedName>
    <alternativeName>
        <fullName evidence="4">H/ACA ribonucleoprotein complex subunit NOP10</fullName>
    </alternativeName>
    <alternativeName>
        <fullName evidence="16">N-ethylmaleimide-sensitive factor attachment protein gamma</fullName>
    </alternativeName>
    <alternativeName>
        <fullName evidence="12">Nucleolar protein 10</fullName>
    </alternativeName>
    <alternativeName>
        <fullName evidence="13">Nucleolar protein family A member 3</fullName>
    </alternativeName>
    <alternativeName>
        <fullName evidence="14">snoRNP protein NOP10</fullName>
    </alternativeName>
</protein>
<evidence type="ECO:0000256" key="17">
    <source>
        <dbReference type="SAM" id="MobiDB-lite"/>
    </source>
</evidence>
<dbReference type="Gene3D" id="4.10.80.300">
    <property type="match status" value="1"/>
</dbReference>
<evidence type="ECO:0000256" key="14">
    <source>
        <dbReference type="ARBA" id="ARBA00032266"/>
    </source>
</evidence>
<evidence type="ECO:0000313" key="19">
    <source>
        <dbReference type="Proteomes" id="UP000789739"/>
    </source>
</evidence>
<dbReference type="SUPFAM" id="SSF144210">
    <property type="entry name" value="Nop10-like SnoRNP"/>
    <property type="match status" value="1"/>
</dbReference>
<evidence type="ECO:0000256" key="7">
    <source>
        <dbReference type="ARBA" id="ARBA00022552"/>
    </source>
</evidence>
<dbReference type="GO" id="GO:0030515">
    <property type="term" value="F:snoRNA binding"/>
    <property type="evidence" value="ECO:0007669"/>
    <property type="project" value="InterPro"/>
</dbReference>
<dbReference type="Proteomes" id="UP000789739">
    <property type="component" value="Unassembled WGS sequence"/>
</dbReference>
<dbReference type="GO" id="GO:1990904">
    <property type="term" value="C:ribonucleoprotein complex"/>
    <property type="evidence" value="ECO:0007669"/>
    <property type="project" value="UniProtKB-KW"/>
</dbReference>
<accession>A0A9N8VWG7</accession>
<dbReference type="PANTHER" id="PTHR13768:SF2">
    <property type="entry name" value="GAMMA-SOLUBLE NSF ATTACHMENT PROTEIN"/>
    <property type="match status" value="1"/>
</dbReference>
<evidence type="ECO:0000256" key="4">
    <source>
        <dbReference type="ARBA" id="ARBA00021838"/>
    </source>
</evidence>
<feature type="region of interest" description="Disordered" evidence="17">
    <location>
        <begin position="48"/>
        <end position="69"/>
    </location>
</feature>
<keyword evidence="5" id="KW-0813">Transport</keyword>
<comment type="similarity">
    <text evidence="2">Belongs to the NOP10 family.</text>
</comment>
<evidence type="ECO:0000256" key="10">
    <source>
        <dbReference type="ARBA" id="ARBA00023136"/>
    </source>
</evidence>
<gene>
    <name evidence="18" type="ORF">PBRASI_LOCUS793</name>
</gene>